<keyword evidence="2" id="KW-1185">Reference proteome</keyword>
<organism evidence="1 2">
    <name type="scientific">Onchocerca flexuosa</name>
    <dbReference type="NCBI Taxonomy" id="387005"/>
    <lineage>
        <taxon>Eukaryota</taxon>
        <taxon>Metazoa</taxon>
        <taxon>Ecdysozoa</taxon>
        <taxon>Nematoda</taxon>
        <taxon>Chromadorea</taxon>
        <taxon>Rhabditida</taxon>
        <taxon>Spirurina</taxon>
        <taxon>Spiruromorpha</taxon>
        <taxon>Filarioidea</taxon>
        <taxon>Onchocercidae</taxon>
        <taxon>Onchocerca</taxon>
    </lineage>
</organism>
<name>A0A238C685_9BILA</name>
<dbReference type="AlphaFoldDB" id="A0A238C685"/>
<evidence type="ECO:0000313" key="1">
    <source>
        <dbReference type="EMBL" id="OZC12806.1"/>
    </source>
</evidence>
<dbReference type="EMBL" id="KZ269977">
    <property type="protein sequence ID" value="OZC12806.1"/>
    <property type="molecule type" value="Genomic_DNA"/>
</dbReference>
<accession>A0A238C685</accession>
<reference evidence="1 2" key="1">
    <citation type="submission" date="2015-12" db="EMBL/GenBank/DDBJ databases">
        <title>Draft genome of the nematode, Onchocerca flexuosa.</title>
        <authorList>
            <person name="Mitreva M."/>
        </authorList>
    </citation>
    <scope>NUCLEOTIDE SEQUENCE [LARGE SCALE GENOMIC DNA]</scope>
    <source>
        <strain evidence="1">Red Deer</strain>
    </source>
</reference>
<sequence>HIPAPFSESYCLVEEIKPDPLFCLELVGSPKYCDIPERANAATYVVAKRLRNIQLLIEYLLCDIYSKHLASAVKAMEMLTKLDFCTP</sequence>
<dbReference type="Proteomes" id="UP000242913">
    <property type="component" value="Unassembled WGS sequence"/>
</dbReference>
<proteinExistence type="predicted"/>
<gene>
    <name evidence="1" type="ORF">X798_00440</name>
</gene>
<evidence type="ECO:0000313" key="2">
    <source>
        <dbReference type="Proteomes" id="UP000242913"/>
    </source>
</evidence>
<protein>
    <submittedName>
        <fullName evidence="1">Uncharacterized protein</fullName>
    </submittedName>
</protein>
<feature type="non-terminal residue" evidence="1">
    <location>
        <position position="1"/>
    </location>
</feature>